<organism evidence="2 3">
    <name type="scientific">Drosophila guanche</name>
    <name type="common">Fruit fly</name>
    <dbReference type="NCBI Taxonomy" id="7266"/>
    <lineage>
        <taxon>Eukaryota</taxon>
        <taxon>Metazoa</taxon>
        <taxon>Ecdysozoa</taxon>
        <taxon>Arthropoda</taxon>
        <taxon>Hexapoda</taxon>
        <taxon>Insecta</taxon>
        <taxon>Pterygota</taxon>
        <taxon>Neoptera</taxon>
        <taxon>Endopterygota</taxon>
        <taxon>Diptera</taxon>
        <taxon>Brachycera</taxon>
        <taxon>Muscomorpha</taxon>
        <taxon>Ephydroidea</taxon>
        <taxon>Drosophilidae</taxon>
        <taxon>Drosophila</taxon>
        <taxon>Sophophora</taxon>
    </lineage>
</organism>
<proteinExistence type="predicted"/>
<dbReference type="SUPFAM" id="SSF63748">
    <property type="entry name" value="Tudor/PWWP/MBT"/>
    <property type="match status" value="1"/>
</dbReference>
<evidence type="ECO:0000313" key="2">
    <source>
        <dbReference type="EMBL" id="SPP82615.1"/>
    </source>
</evidence>
<accession>A0A3B0JK74</accession>
<dbReference type="Proteomes" id="UP000268350">
    <property type="component" value="Unassembled WGS sequence"/>
</dbReference>
<dbReference type="Gene3D" id="2.30.30.140">
    <property type="match status" value="1"/>
</dbReference>
<dbReference type="EMBL" id="OUUW01000007">
    <property type="protein sequence ID" value="SPP82615.1"/>
    <property type="molecule type" value="Genomic_DNA"/>
</dbReference>
<evidence type="ECO:0000313" key="3">
    <source>
        <dbReference type="Proteomes" id="UP000268350"/>
    </source>
</evidence>
<reference evidence="3" key="1">
    <citation type="submission" date="2018-01" db="EMBL/GenBank/DDBJ databases">
        <authorList>
            <person name="Alioto T."/>
            <person name="Alioto T."/>
        </authorList>
    </citation>
    <scope>NUCLEOTIDE SEQUENCE [LARGE SCALE GENOMIC DNA]</scope>
</reference>
<name>A0A3B0JK74_DROGU</name>
<dbReference type="InterPro" id="IPR021567">
    <property type="entry name" value="LEDGF_IBD"/>
</dbReference>
<sequence>MIDFDILADEFKVGDIVFAEQPGYMPWPATLLEKLEHGGLVQYICTNDYMRVSYQKMWPYNHQHKKIIVTKEALEYEDFREAILMTERLKGCSDDDAVDYVWQEMHPGAVHVPKKPADISPVPVPVGAQRQIELDYVHKVRKQSNSLRVETQFVQEINTLRRCLTIGYKDYEAAHAAFEQLLQMPVSQLLLVRNFEGVDSIRQLCRFAPTLEPQTDNGNGNANAAIVIRSQANKLMARFVSCFKRPYTKPDFWSEFTWLSDTYMRYTVEFFPKCG</sequence>
<gene>
    <name evidence="2" type="ORF">DGUA_6G017332</name>
</gene>
<evidence type="ECO:0000259" key="1">
    <source>
        <dbReference type="Pfam" id="PF11467"/>
    </source>
</evidence>
<dbReference type="SUPFAM" id="SSF140576">
    <property type="entry name" value="HIV integrase-binding domain"/>
    <property type="match status" value="1"/>
</dbReference>
<dbReference type="InterPro" id="IPR035441">
    <property type="entry name" value="TFIIS/LEDGF_dom_sf"/>
</dbReference>
<dbReference type="STRING" id="7266.A0A3B0JK74"/>
<dbReference type="CDD" id="cd05162">
    <property type="entry name" value="PWWP"/>
    <property type="match status" value="1"/>
</dbReference>
<keyword evidence="3" id="KW-1185">Reference proteome</keyword>
<feature type="domain" description="Lens epithelium-derived growth factor integrase-binding" evidence="1">
    <location>
        <begin position="150"/>
        <end position="257"/>
    </location>
</feature>
<protein>
    <recommendedName>
        <fullName evidence="1">Lens epithelium-derived growth factor integrase-binding domain-containing protein</fullName>
    </recommendedName>
</protein>
<dbReference type="InterPro" id="IPR036218">
    <property type="entry name" value="HIVI-bd_sf"/>
</dbReference>
<dbReference type="Gene3D" id="1.20.930.10">
    <property type="entry name" value="Conserved domain common to transcription factors TFIIS, elongin A, CRSP70"/>
    <property type="match status" value="1"/>
</dbReference>
<dbReference type="Pfam" id="PF11467">
    <property type="entry name" value="LEDGF"/>
    <property type="match status" value="1"/>
</dbReference>
<dbReference type="AlphaFoldDB" id="A0A3B0JK74"/>